<keyword evidence="1" id="KW-0732">Signal</keyword>
<dbReference type="Proteomes" id="UP000605148">
    <property type="component" value="Unassembled WGS sequence"/>
</dbReference>
<sequence length="254" mass="28449">MIVRSHFQGGLAAVVVLAVVLFSWPGPRAADDPPQAVTILAVDYPPFEMADPIGGLHGFDHEVVVAAFERRGIEAGILYVPWKRALSDVEKGMAPGLLSCAETPERRAVFHFSDPLSHDRYGVVTRREHPVGDIRSLSDLSGKLVAVVAGYSAQQELETVGARVVIVPGELNGLRMIMRNRVDYLYSGLETMQFIALRNDYRHEFTYIELQRYTYHLCFSKAHKHSLALLREFNAGLVEVRADGTYDKIHARYR</sequence>
<dbReference type="AlphaFoldDB" id="A0A916X2A4"/>
<dbReference type="Pfam" id="PF00497">
    <property type="entry name" value="SBP_bac_3"/>
    <property type="match status" value="1"/>
</dbReference>
<reference evidence="3" key="2">
    <citation type="submission" date="2020-09" db="EMBL/GenBank/DDBJ databases">
        <authorList>
            <person name="Sun Q."/>
            <person name="Zhou Y."/>
        </authorList>
    </citation>
    <scope>NUCLEOTIDE SEQUENCE</scope>
    <source>
        <strain evidence="3">CGMCC 1.12426</strain>
    </source>
</reference>
<name>A0A916X2A4_9HYPH</name>
<evidence type="ECO:0000313" key="3">
    <source>
        <dbReference type="EMBL" id="GGB63062.1"/>
    </source>
</evidence>
<protein>
    <recommendedName>
        <fullName evidence="2">Solute-binding protein family 3/N-terminal domain-containing protein</fullName>
    </recommendedName>
</protein>
<organism evidence="3 4">
    <name type="scientific">Roseibium aquae</name>
    <dbReference type="NCBI Taxonomy" id="1323746"/>
    <lineage>
        <taxon>Bacteria</taxon>
        <taxon>Pseudomonadati</taxon>
        <taxon>Pseudomonadota</taxon>
        <taxon>Alphaproteobacteria</taxon>
        <taxon>Hyphomicrobiales</taxon>
        <taxon>Stappiaceae</taxon>
        <taxon>Roseibium</taxon>
    </lineage>
</organism>
<dbReference type="OrthoDB" id="8477926at2"/>
<dbReference type="Gene3D" id="3.40.190.10">
    <property type="entry name" value="Periplasmic binding protein-like II"/>
    <property type="match status" value="2"/>
</dbReference>
<dbReference type="SMART" id="SM00062">
    <property type="entry name" value="PBPb"/>
    <property type="match status" value="1"/>
</dbReference>
<dbReference type="PANTHER" id="PTHR35936">
    <property type="entry name" value="MEMBRANE-BOUND LYTIC MUREIN TRANSGLYCOSYLASE F"/>
    <property type="match status" value="1"/>
</dbReference>
<dbReference type="RefSeq" id="WP_150497876.1">
    <property type="nucleotide sequence ID" value="NZ_BMFA01000019.1"/>
</dbReference>
<dbReference type="SUPFAM" id="SSF53850">
    <property type="entry name" value="Periplasmic binding protein-like II"/>
    <property type="match status" value="1"/>
</dbReference>
<gene>
    <name evidence="3" type="ORF">GCM10011316_38680</name>
</gene>
<reference evidence="3" key="1">
    <citation type="journal article" date="2014" name="Int. J. Syst. Evol. Microbiol.">
        <title>Complete genome sequence of Corynebacterium casei LMG S-19264T (=DSM 44701T), isolated from a smear-ripened cheese.</title>
        <authorList>
            <consortium name="US DOE Joint Genome Institute (JGI-PGF)"/>
            <person name="Walter F."/>
            <person name="Albersmeier A."/>
            <person name="Kalinowski J."/>
            <person name="Ruckert C."/>
        </authorList>
    </citation>
    <scope>NUCLEOTIDE SEQUENCE</scope>
    <source>
        <strain evidence="3">CGMCC 1.12426</strain>
    </source>
</reference>
<dbReference type="PANTHER" id="PTHR35936:SF25">
    <property type="entry name" value="ABC TRANSPORTER SUBSTRATE-BINDING PROTEIN"/>
    <property type="match status" value="1"/>
</dbReference>
<keyword evidence="4" id="KW-1185">Reference proteome</keyword>
<feature type="domain" description="Solute-binding protein family 3/N-terminal" evidence="2">
    <location>
        <begin position="36"/>
        <end position="254"/>
    </location>
</feature>
<evidence type="ECO:0000313" key="4">
    <source>
        <dbReference type="Proteomes" id="UP000605148"/>
    </source>
</evidence>
<accession>A0A916X2A4</accession>
<dbReference type="EMBL" id="BMFA01000019">
    <property type="protein sequence ID" value="GGB63062.1"/>
    <property type="molecule type" value="Genomic_DNA"/>
</dbReference>
<comment type="caution">
    <text evidence="3">The sequence shown here is derived from an EMBL/GenBank/DDBJ whole genome shotgun (WGS) entry which is preliminary data.</text>
</comment>
<evidence type="ECO:0000259" key="2">
    <source>
        <dbReference type="SMART" id="SM00062"/>
    </source>
</evidence>
<dbReference type="InterPro" id="IPR001638">
    <property type="entry name" value="Solute-binding_3/MltF_N"/>
</dbReference>
<proteinExistence type="predicted"/>
<evidence type="ECO:0000256" key="1">
    <source>
        <dbReference type="ARBA" id="ARBA00022729"/>
    </source>
</evidence>